<feature type="transmembrane region" description="Helical" evidence="6">
    <location>
        <begin position="149"/>
        <end position="168"/>
    </location>
</feature>
<keyword evidence="4 6" id="KW-1133">Transmembrane helix</keyword>
<feature type="transmembrane region" description="Helical" evidence="6">
    <location>
        <begin position="54"/>
        <end position="77"/>
    </location>
</feature>
<dbReference type="InterPro" id="IPR000917">
    <property type="entry name" value="Sulfatase_N"/>
</dbReference>
<evidence type="ECO:0000256" key="3">
    <source>
        <dbReference type="ARBA" id="ARBA00022692"/>
    </source>
</evidence>
<dbReference type="CDD" id="cd16015">
    <property type="entry name" value="LTA_synthase"/>
    <property type="match status" value="1"/>
</dbReference>
<dbReference type="EMBL" id="CP000538">
    <property type="protein sequence ID" value="EAQ72098.1"/>
    <property type="molecule type" value="Genomic_DNA"/>
</dbReference>
<evidence type="ECO:0000256" key="2">
    <source>
        <dbReference type="ARBA" id="ARBA00022475"/>
    </source>
</evidence>
<proteinExistence type="predicted"/>
<evidence type="ECO:0000256" key="1">
    <source>
        <dbReference type="ARBA" id="ARBA00004651"/>
    </source>
</evidence>
<organism evidence="8 9">
    <name type="scientific">Campylobacter jejuni subsp. jejuni serotype O:23/36 (strain 81-176)</name>
    <dbReference type="NCBI Taxonomy" id="354242"/>
    <lineage>
        <taxon>Bacteria</taxon>
        <taxon>Pseudomonadati</taxon>
        <taxon>Campylobacterota</taxon>
        <taxon>Epsilonproteobacteria</taxon>
        <taxon>Campylobacterales</taxon>
        <taxon>Campylobacteraceae</taxon>
        <taxon>Campylobacter</taxon>
    </lineage>
</organism>
<dbReference type="InterPro" id="IPR050448">
    <property type="entry name" value="OpgB/LTA_synthase_biosynth"/>
</dbReference>
<keyword evidence="2" id="KW-1003">Cell membrane</keyword>
<feature type="domain" description="Sulfatase N-terminal" evidence="7">
    <location>
        <begin position="283"/>
        <end position="567"/>
    </location>
</feature>
<evidence type="ECO:0000256" key="5">
    <source>
        <dbReference type="ARBA" id="ARBA00023136"/>
    </source>
</evidence>
<dbReference type="SUPFAM" id="SSF53649">
    <property type="entry name" value="Alkaline phosphatase-like"/>
    <property type="match status" value="1"/>
</dbReference>
<evidence type="ECO:0000313" key="8">
    <source>
        <dbReference type="EMBL" id="EAQ72098.1"/>
    </source>
</evidence>
<feature type="transmembrane region" description="Helical" evidence="6">
    <location>
        <begin position="89"/>
        <end position="112"/>
    </location>
</feature>
<dbReference type="Gene3D" id="3.40.720.10">
    <property type="entry name" value="Alkaline Phosphatase, subunit A"/>
    <property type="match status" value="1"/>
</dbReference>
<dbReference type="eggNOG" id="COG1368">
    <property type="taxonomic scope" value="Bacteria"/>
</dbReference>
<dbReference type="Proteomes" id="UP000000646">
    <property type="component" value="Chromosome"/>
</dbReference>
<dbReference type="GO" id="GO:0005886">
    <property type="term" value="C:plasma membrane"/>
    <property type="evidence" value="ECO:0007669"/>
    <property type="project" value="UniProtKB-SubCell"/>
</dbReference>
<dbReference type="HOGENOM" id="CLU_014653_0_1_7"/>
<keyword evidence="3 6" id="KW-0812">Transmembrane</keyword>
<sequence length="657" mass="76015">MRKILLQIFIFSVLFIVTFAINRILMQNSFIPTGLISDKNEIFLMYLLGVFHDIRFLSAAFLPFLLCGFLSLIFSNIKINNKLVIYSKNFYFIFSSVYIIVLSCLCIGFSYVKYYYYEIYKTKFDIFMFTLKDDNTKTILSIIYHDYPILKILALMLIFGVFVFFLNLKILNLKLKPVNLRLFPLIALNLILIIVYVIALRGPFKHVAINVQNYSFSEYSVVNDTMLNPIMAFSWALKQYKEEAALKVITPLKAQELKEKLFDYLHQSPINLKAEKNHPSVFVNLMESFGLNLADFTNTEHNFLGSLDKHFKQDFLFKRFLSSSNGTIPSFANLFFVSPFSNISTSKFQKTYLDLTPIAVYKKAGYKVIFVSAGNGSWQNIKNYLSILGVDEIIDENILMKEYNGAKDSENGYGIADEFLYKKVYDLLQKNPHKTLIIALTISNHPPYKIPQNDLPKLQNIPQTLLNMLPYEKDKQDNIIKAYTYANNEFGKFLDKVKQSPFKNSVIIAATGDHRVREMSMDLNSQKAFAYSVPFYLYIPKDLQDNIYYDKDRVGSHKDIFPTLYALSLNNVKYLSVGGRNMLARPSDEKLEFGINDAVWIDKKGIYSGGKGYYFESNDTLKDMNKAFNLDGYTKDFDKFYRELNLYQLAERLGISK</sequence>
<dbReference type="InterPro" id="IPR017850">
    <property type="entry name" value="Alkaline_phosphatase_core_sf"/>
</dbReference>
<protein>
    <submittedName>
        <fullName evidence="8">Integral membrane protein</fullName>
    </submittedName>
</protein>
<dbReference type="PANTHER" id="PTHR47371:SF3">
    <property type="entry name" value="PHOSPHOGLYCEROL TRANSFERASE I"/>
    <property type="match status" value="1"/>
</dbReference>
<comment type="subcellular location">
    <subcellularLocation>
        <location evidence="1">Cell membrane</location>
        <topology evidence="1">Multi-pass membrane protein</topology>
    </subcellularLocation>
</comment>
<reference evidence="9" key="1">
    <citation type="submission" date="2006-12" db="EMBL/GenBank/DDBJ databases">
        <authorList>
            <person name="Fouts D.E."/>
            <person name="Nelson K.E."/>
            <person name="Sebastian Y."/>
        </authorList>
    </citation>
    <scope>NUCLEOTIDE SEQUENCE [LARGE SCALE GENOMIC DNA]</scope>
    <source>
        <strain evidence="9">81-176</strain>
    </source>
</reference>
<dbReference type="KEGG" id="cjj:CJJ81176_1075"/>
<dbReference type="AlphaFoldDB" id="A0A0H3P9C1"/>
<dbReference type="RefSeq" id="WP_002853667.1">
    <property type="nucleotide sequence ID" value="NC_008787.1"/>
</dbReference>
<evidence type="ECO:0000256" key="4">
    <source>
        <dbReference type="ARBA" id="ARBA00022989"/>
    </source>
</evidence>
<dbReference type="PANTHER" id="PTHR47371">
    <property type="entry name" value="LIPOTEICHOIC ACID SYNTHASE"/>
    <property type="match status" value="1"/>
</dbReference>
<evidence type="ECO:0000259" key="7">
    <source>
        <dbReference type="Pfam" id="PF00884"/>
    </source>
</evidence>
<name>A0A0H3P9C1_CAMJJ</name>
<accession>A0A0H3P9C1</accession>
<evidence type="ECO:0000313" key="9">
    <source>
        <dbReference type="Proteomes" id="UP000000646"/>
    </source>
</evidence>
<feature type="transmembrane region" description="Helical" evidence="6">
    <location>
        <begin position="180"/>
        <end position="199"/>
    </location>
</feature>
<keyword evidence="5 6" id="KW-0472">Membrane</keyword>
<dbReference type="Pfam" id="PF00884">
    <property type="entry name" value="Sulfatase"/>
    <property type="match status" value="1"/>
</dbReference>
<evidence type="ECO:0000256" key="6">
    <source>
        <dbReference type="SAM" id="Phobius"/>
    </source>
</evidence>
<gene>
    <name evidence="8" type="ordered locus">CJJ81176_1075</name>
</gene>